<dbReference type="SUPFAM" id="SSF47336">
    <property type="entry name" value="ACP-like"/>
    <property type="match status" value="3"/>
</dbReference>
<feature type="domain" description="Carrier" evidence="10">
    <location>
        <begin position="3108"/>
        <end position="3183"/>
    </location>
</feature>
<dbReference type="InterPro" id="IPR042104">
    <property type="entry name" value="PKS_dehydratase_sf"/>
</dbReference>
<keyword evidence="8" id="KW-0012">Acyltransferase</keyword>
<dbReference type="NCBIfam" id="NF045894">
    <property type="entry name" value="PKS_plus_SDR"/>
    <property type="match status" value="1"/>
</dbReference>
<dbReference type="SMART" id="SM00825">
    <property type="entry name" value="PKS_KS"/>
    <property type="match status" value="3"/>
</dbReference>
<dbReference type="Pfam" id="PF08990">
    <property type="entry name" value="Docking"/>
    <property type="match status" value="1"/>
</dbReference>
<dbReference type="CDD" id="cd00833">
    <property type="entry name" value="PKS"/>
    <property type="match status" value="3"/>
</dbReference>
<dbReference type="InterPro" id="IPR014030">
    <property type="entry name" value="Ketoacyl_synth_N"/>
</dbReference>
<dbReference type="InterPro" id="IPR020806">
    <property type="entry name" value="PKS_PP-bd"/>
</dbReference>
<dbReference type="Pfam" id="PF00109">
    <property type="entry name" value="ketoacyl-synt"/>
    <property type="match status" value="3"/>
</dbReference>
<evidence type="ECO:0000256" key="3">
    <source>
        <dbReference type="ARBA" id="ARBA00022450"/>
    </source>
</evidence>
<dbReference type="InterPro" id="IPR009081">
    <property type="entry name" value="PP-bd_ACP"/>
</dbReference>
<evidence type="ECO:0000313" key="13">
    <source>
        <dbReference type="EMBL" id="MBP2706925.1"/>
    </source>
</evidence>
<dbReference type="InterPro" id="IPR049900">
    <property type="entry name" value="PKS_mFAS_DH"/>
</dbReference>
<comment type="caution">
    <text evidence="13">The sequence shown here is derived from an EMBL/GenBank/DDBJ whole genome shotgun (WGS) entry which is preliminary data.</text>
</comment>
<dbReference type="SMART" id="SM00827">
    <property type="entry name" value="PKS_AT"/>
    <property type="match status" value="3"/>
</dbReference>
<dbReference type="InterPro" id="IPR041618">
    <property type="entry name" value="PKS_DE"/>
</dbReference>
<evidence type="ECO:0000256" key="7">
    <source>
        <dbReference type="ARBA" id="ARBA00023268"/>
    </source>
</evidence>
<dbReference type="InterPro" id="IPR018201">
    <property type="entry name" value="Ketoacyl_synth_AS"/>
</dbReference>
<dbReference type="InterPro" id="IPR057326">
    <property type="entry name" value="KR_dom"/>
</dbReference>
<feature type="active site" description="Proton acceptor; for dehydratase activity" evidence="9">
    <location>
        <position position="4100"/>
    </location>
</feature>
<dbReference type="SMART" id="SM00822">
    <property type="entry name" value="PKS_KR"/>
    <property type="match status" value="3"/>
</dbReference>
<dbReference type="InterPro" id="IPR013968">
    <property type="entry name" value="PKS_KR"/>
</dbReference>
<dbReference type="InterPro" id="IPR050091">
    <property type="entry name" value="PKS_NRPS_Biosynth_Enz"/>
</dbReference>
<dbReference type="Gene3D" id="3.40.366.10">
    <property type="entry name" value="Malonyl-Coenzyme A Acyl Carrier Protein, domain 2"/>
    <property type="match status" value="3"/>
</dbReference>
<evidence type="ECO:0000313" key="14">
    <source>
        <dbReference type="Proteomes" id="UP000674234"/>
    </source>
</evidence>
<dbReference type="Pfam" id="PF02801">
    <property type="entry name" value="Ketoacyl-synt_C"/>
    <property type="match status" value="3"/>
</dbReference>
<feature type="active site" description="Proton donor; for dehydratase activity" evidence="9">
    <location>
        <position position="4266"/>
    </location>
</feature>
<dbReference type="SUPFAM" id="SSF55048">
    <property type="entry name" value="Probable ACP-binding domain of malonyl-CoA ACP transacylase"/>
    <property type="match status" value="3"/>
</dbReference>
<sequence>MATEETLRDYLKWVTADLAQTRQRLTELESAEQEPIAVVAMGCRFPGGVSSPDDLWRLVTEGRDAISAFPADRGWDTWYEPGSAEMDRGTGGFLYDAGDFDPAFFGISPREALAMDPQQRVLLEVAWETFERAGIDPAALRGTQAGVFVGGSYLGYGSYVEDLPDGVLGHLLTGTAPAVLSGRLAYTFGLEGPAVTIDTACSSSLVALHLACRALRSRECSIALAGGVAVMSTPDSFGEFAKQGGLAADGRCKSFAAAADGTGWSEGVGLLLVERLSDARRLGHPILAVVRGSAVNQDGASNGLTAPNGGAQQRVILQALASAGLTPRDVDAVEAHGTGTRLGDPIEAQALLATYGQDRDEPLWLGSLKSNLGHAQAAAGVGGVIKTVLALRHGVLPKTLHVDAPSPQVDWASGAVGLLTQARAWPEVGRPRRAGVSSFGISGTNAHVIVEQAPDATPAEPGEVPVEGGGPVVGSPVVGLPVVPLVVTARSAGSLEAQVRRVGALEASRLDVGVALAGRAVLEHRAVLLGDAVVRGVASEGRLAVVFTGQGSQRAGMGRELYDVFPVFAAAFDEVCAALDLPLLDVLGDESRLGQTGWAQPAIFAVEVALLALVRSWGVEPDVVAGHSIGEITAAYAAGVVSLADAARLVVARGRLMQALPVGGAMLAVGTSEADLLAAFPDVDVAAVNGPASVVVSGPREDVERVAGLAGERGWKTSRLRTSHAFHSRLMEPMLAEFRSVVESLAFAEPVVPAVSTVTGRPVESGQWSEPEYWVDQVRRPVRFADAVAALDAERVLELGPDGVLTALVQGVTPDVRAVAGLRRDRDEVTTVLTAVAELFVDGQGVDWRALFDGTGARPAEVPTYPFSHQRYWLRPTPREAATPTGADAGLWAAIDSADLSAVAHELRIDAEAHRETLGALVPALSSWRRRRQRHDRIDGWRYRETWTTLPDPAIRPLTGAWVLVVSGDAYGVDGILTRAGADVVVIPAADRGTLAARLRDQAAHGGIAGIVSLLAMSDGTGAAGLPAALSGTLALAQAVEDAEAGGPLWILTRGAVGAGPGDRLTSVTQAEVWGLGRVVGLEHPDRWGGLLDLPDILEPRAADRLVTVLGGGLDAEDQVAIRPSGLLVRRLEHAPAGADEGWQPRGTVLITGGTGALGGHVARWAAANGAAHVVLAGRRGPDAPGADVLADEIRAAGARVTIVAADLADRDAVAALVDQATADPQAPLTAVVHAAGIAHSAPLADLDAAGFAAVLAGKTTGALHLDEILGDTDLDAFVLFSSIAATWGSGWGGTYAAANAGLDALALRRRARGLAATSLAWGPWAEAGMATEGGTGAALSRRGLTPMPPDLAIDALRQAAGGRASLLTVADVDWASFVETFAAARRRPLLEDLPEVARLAAGEPVADTGRRAGLSALPPAQRETALVDLVREHAARVLGYPSADAIAVRRPFRELGFDSLTAVDLRNALTADTGLRLPATLAFDYPTPLELARHLLEEVFGAETAAPVTGPAGGSASGIAAPDDDPIVLTAMACRFPGGVSTPDELWDLVAGEVDAVGPFPANRGWDVDALYDPDADRSGTSYTVSGGFVRDADEFDPSLFGISPREALAMDPQQRLLLETAWETFERAGIDPLSLRGRQAGVFVGTTHQGYVSLLEESADDLSGYLGIGSAGSVASGRIAYTFGLEGPAVTVDTACSSSLVALHLAAQALRSGECDLALAGGVTIMATPGTFTEFSRQRGLAADGRCKSFAAAADGTGWAEGVGMLLVERLSSARASGRPVLAVVRGSAVNQDGASNGLTAPNGPSQQRVIRAALVNAGLEPGDVDAVEAHGTGTTLGDPIEAQALLATYGRDRSGEPLRLGSIKSNIGHTQSAAGAAGIIKMVLAMRHGVLPKTLHVDEPTSQVDWSSGAVELLTEARPWPAGSRPRRAGVSAFGVSGTNAHVILEEPPAATAEDESPRGRGALPAVPLVVSAATEAGLDAQTEVLRDWLDAHPDADIADVARTTAGRAALAHRAVYLAPNRAQLLRALRRRETAARGESGDGRLALLFTGQGAQRLAMGEQLYAAFPVFAAAFDEVCAHVDPLLDQPLRLVVFADPDALDQTGYAQPAIFAVEVALLALLRHWGVTPDFVAGHSIGEITAAYAAGVLSLADAAALVTARGRLMQALPAGGAMLAVGVSEADVRQACPEVDLAAVNGPEAVVVSGADGDIARVAGLAAERGWKTSRLRTSHAFHSRLMEPMLAGFREVVERLTFAPPLVAAVSTVEPGEPPRWTDPEYWIEQVRRPVRFADAVTALTAQGVTRFLEVGPDGVLTALAGANQPDALAVPTLRRDRDEAGTLLTGVATVFAHGAEVDWARVLDGAGTPLPDLPTYAFQRQRYWPRAGTGAETDPASLGLGLVEHPLLGAAVPLAGGDGAVLTGRLTLRAQPWLADHTILGAVLVPGTALLELALAAGAVAGAPAVDELVLQQPLRLDGPDGAAVQVSVGAPDETGRRPITVHSGPAYVGPAYLGTGEHATGADDPWTVHATGFVSPAQPAAQTFAWPPAGATHLATEDLYDRLTTAGYEYGPVFRGLRGAWRQGDDLYVEAELPGDPGRFAVHPALLDAVLHGLGLGPDGDGATRLPFSFTGVTVHAEGAGLLRARLRVNGETVRIDAVDAAGDPVITVEGLVFRQVTADETAAAQTESARSLFTVDWIPQEVVPEAGAPVAMALGDRLPEPAAVVVVDATAPGSARDRAAALLGLLQEWLADPVWADSRLVVRTFGAVGEEITDPDGAALWGLVRSAQAEHPDRFHLLDAPEDAFYPVPQAVIRDGVVRVPRLARLKAPDAGSGGVDLGDGVVVVTGATGTLGGLIARHLVQAHGVVDLLLLSRSGGIADVEGARVRSVACDLSDADAVAAALRDEPVSAVVHAAGVIDDGLLTDLTPERFDAVFGAKVDAARNLAAATRGRPLRAFVLYSSAAGLFGGAGQANYAAANAFLDAYAAMARAEGVPATSLAWGLWDAGLGAALSDVDRRRLARGGFGALDAEAGLALFDAALAAGRPVAVPLRLDLAALRGAEQISPLLHGLVRTATRRRAAASAAETGGSSLARHLAGLAEADRVATALATVRALAAAVLGYPGPDAIPAGRAFRELGFDSLTAVELRNRLAAETGLRLPATLIFDYPNATALAEFLTAELSGSVTAVAPVTAAVAPVDDDPIVIVGMACRYPGGVTSPDELWELVAQGRDGIGLFPADRGWDVEGLYHPDPDHPGTSYAREGGFLYDAADFDPGLFGISPREGMAMDPQQRLLLESAWETLERAGVDPLGLRGSRTGVFVGLMYHDYLGRLTAVPEEVEGFLGTGNSGSVASGRIAYTFGLEGPAVTVDTACSSSLVALHLAAQALRSGECDLALAGGVTVMATPDTFTGFSRQRGLAADGRCKSFAAAADGTGWGEGVGMLLVERLSDARRHGHRVLAVVRGTAVNQDGASNGLTAPNGPSQQRVIRAALAGAGLTPRDVDVVEAHGTGTTLGDPIEAQALLAAYGQERDEPLWLGSIKSNLGHTQAAAGAAGIIKMVMAMRHGVLPKTLHVDEPTPKVDWAAGKVELLTEARPWPAEGRPRRAGVSSFGISGTNAHVILEEPPAPAVTPGPAVDRPVPLVISANDPAALAEQVGRIRAVLRDRPEPRPSDIGHALTGRAVLPHRAVLLAPGDGEPVATGRAAEGRLAMIFTGQGAQRAGMGRELYAAFPAYAAAFDEAAAALGLPLHEVLDDPARLDQTGWAQPAIFAVEVALLALLRAWRVTPDVVAGHSVGEITAAYAAGVLSLADAATLVAARGRLMQDLPAGGAMLAVNAAEADVRALLAPGPDAAGGLAVDVAAVNGPHAVVVSGAEEDIDRMAELAAERGWKTSRLRTSHAFHSRLMDPMLARFAEVVRGLTFAEPRLAAISTVEPGEPLRWTDPDYWIEQVRRPVRFADAVTRLEAARVLELGPDGVLTALVQDARPELTAAATLRRGRGEAETLLTAVAQIFAAGQAVDWAATFGTGPAPVLDLPTYPFQHQRLWIDVADPAADLAAAGLRDAEHPLLGAAVTLPDSDALLFTGRLAAGSPAWLADHAVYGTVVVPGAALVDIALAAGARSGAPVLGELLLQAPLALPATGGAALRVTVGAPDDDGRRTLAVYSQPDGAEGWTTHATGFLTTGFLAGDAGAPDLPETATAPPGGGEPIPLDGLYDRLADAGLRYGPAFQGLAGAARHGDDVVAEVRLDGVDPGGFGVHPALLDAALHAIGAAGLFDETVRLPFAVSGARLHAVGAGALRVRLTRVGDGAVRLAAFDGSGAPVLTIDELAFRPVTAEQVTAAPAGPRSLFGLDWVRHDATPGAEPRAAIALGDPLPAPAAVLVVDATAPGSARQRAAALLTLLQNWLPDPAWADSRLVVRTYGAVGDEVTDPDGAALWGLARVAQSEHPGRIHLLDAAEDASYPLPQALVRDDVVRVPRLARLDGSRAIDFGDGSVVVTGATGTLGRLVARHLVDAHGVRDLVLLSRSGGDPDLRAGLERELAPANVRSVACDVADAGAVAAALRNEPVTAVIHAAGVLDDGTLESLTPERLDAVFRAKVDAARNLAEATRDRPLRAFVLYSSASGLFGNAGQANYAAANTFLDAYAVRLRAQGVPATSLAWGLWDAGMGGALTGADRARLARTGFGALTPADGLAAFDAALAADRPLAVPIALDLAAVRATAAGGTVPELLRGLVSVPRRAVDGAPTRTLAAQLAPMNDTERGRVLLDLVRTRTAAILGYASPRDVEPTRGFLELGFDSLTAVELRNRLQTETGLRLTATLLFDHPSPTALARHLAELLRPDEAPEAGQVDAVYAEIDGLEARLRAATLDDGHRDAIGQRLRVLAAAWAAPANGAGADDIQSATADEIFDLLDELGTQ</sequence>
<feature type="active site" description="Proton acceptor; for dehydratase activity" evidence="9">
    <location>
        <position position="2437"/>
    </location>
</feature>
<dbReference type="EMBL" id="JAFCNB010000015">
    <property type="protein sequence ID" value="MBP2706925.1"/>
    <property type="molecule type" value="Genomic_DNA"/>
</dbReference>
<dbReference type="PANTHER" id="PTHR43775">
    <property type="entry name" value="FATTY ACID SYNTHASE"/>
    <property type="match status" value="1"/>
</dbReference>
<protein>
    <submittedName>
        <fullName evidence="13">SDR family NAD(P)-dependent oxidoreductase</fullName>
    </submittedName>
</protein>
<evidence type="ECO:0000256" key="9">
    <source>
        <dbReference type="PROSITE-ProRule" id="PRU01363"/>
    </source>
</evidence>
<comment type="cofactor">
    <cofactor evidence="1">
        <name>pantetheine 4'-phosphate</name>
        <dbReference type="ChEBI" id="CHEBI:47942"/>
    </cofactor>
</comment>
<feature type="region of interest" description="C-terminal hotdog fold" evidence="9">
    <location>
        <begin position="4207"/>
        <end position="4342"/>
    </location>
</feature>
<keyword evidence="4" id="KW-0597">Phosphoprotein</keyword>
<dbReference type="Pfam" id="PF14765">
    <property type="entry name" value="PS-DH"/>
    <property type="match status" value="2"/>
</dbReference>
<feature type="domain" description="Ketosynthase family 3 (KS3)" evidence="11">
    <location>
        <begin position="3202"/>
        <end position="3626"/>
    </location>
</feature>
<name>A0A940WJS0_9ACTN</name>
<keyword evidence="7" id="KW-0511">Multifunctional enzyme</keyword>
<dbReference type="CDD" id="cd08956">
    <property type="entry name" value="KR_3_FAS_SDR_x"/>
    <property type="match status" value="2"/>
</dbReference>
<feature type="domain" description="Carrier" evidence="10">
    <location>
        <begin position="1425"/>
        <end position="1500"/>
    </location>
</feature>
<keyword evidence="14" id="KW-1185">Reference proteome</keyword>
<dbReference type="GO" id="GO:0033068">
    <property type="term" value="P:macrolide biosynthetic process"/>
    <property type="evidence" value="ECO:0007669"/>
    <property type="project" value="UniProtKB-ARBA"/>
</dbReference>
<evidence type="ECO:0000256" key="6">
    <source>
        <dbReference type="ARBA" id="ARBA00023194"/>
    </source>
</evidence>
<dbReference type="InterPro" id="IPR049551">
    <property type="entry name" value="PKS_DH_C"/>
</dbReference>
<dbReference type="GO" id="GO:0004312">
    <property type="term" value="F:fatty acid synthase activity"/>
    <property type="evidence" value="ECO:0007669"/>
    <property type="project" value="TreeGrafter"/>
</dbReference>
<feature type="active site" description="Proton donor; for dehydratase activity" evidence="9">
    <location>
        <position position="2609"/>
    </location>
</feature>
<dbReference type="CDD" id="cd08952">
    <property type="entry name" value="KR_1_SDR_x"/>
    <property type="match status" value="1"/>
</dbReference>
<evidence type="ECO:0000256" key="2">
    <source>
        <dbReference type="ARBA" id="ARBA00004792"/>
    </source>
</evidence>
<dbReference type="GO" id="GO:0006633">
    <property type="term" value="P:fatty acid biosynthetic process"/>
    <property type="evidence" value="ECO:0007669"/>
    <property type="project" value="InterPro"/>
</dbReference>
<feature type="domain" description="Carrier" evidence="10">
    <location>
        <begin position="4767"/>
        <end position="4842"/>
    </location>
</feature>
<dbReference type="Pfam" id="PF00550">
    <property type="entry name" value="PP-binding"/>
    <property type="match status" value="3"/>
</dbReference>
<keyword evidence="3" id="KW-0596">Phosphopantetheine</keyword>
<gene>
    <name evidence="13" type="ORF">JOL79_24255</name>
</gene>
<dbReference type="InterPro" id="IPR006162">
    <property type="entry name" value="Ppantetheine_attach_site"/>
</dbReference>
<dbReference type="Gene3D" id="3.40.47.10">
    <property type="match status" value="3"/>
</dbReference>
<dbReference type="InterPro" id="IPR049552">
    <property type="entry name" value="PKS_DH_N"/>
</dbReference>
<dbReference type="SUPFAM" id="SSF53901">
    <property type="entry name" value="Thiolase-like"/>
    <property type="match status" value="3"/>
</dbReference>
<dbReference type="InterPro" id="IPR016039">
    <property type="entry name" value="Thiolase-like"/>
</dbReference>
<dbReference type="InterPro" id="IPR032821">
    <property type="entry name" value="PKS_assoc"/>
</dbReference>
<comment type="pathway">
    <text evidence="2">Antibiotic biosynthesis.</text>
</comment>
<dbReference type="GO" id="GO:0004315">
    <property type="term" value="F:3-oxoacyl-[acyl-carrier-protein] synthase activity"/>
    <property type="evidence" value="ECO:0007669"/>
    <property type="project" value="InterPro"/>
</dbReference>
<dbReference type="Pfam" id="PF18369">
    <property type="entry name" value="PKS_DE"/>
    <property type="match status" value="1"/>
</dbReference>
<keyword evidence="5" id="KW-0808">Transferase</keyword>
<dbReference type="GO" id="GO:0031177">
    <property type="term" value="F:phosphopantetheine binding"/>
    <property type="evidence" value="ECO:0007669"/>
    <property type="project" value="InterPro"/>
</dbReference>
<dbReference type="SUPFAM" id="SSF52151">
    <property type="entry name" value="FabD/lysophospholipase-like"/>
    <property type="match status" value="3"/>
</dbReference>
<dbReference type="Pfam" id="PF00698">
    <property type="entry name" value="Acyl_transf_1"/>
    <property type="match status" value="3"/>
</dbReference>
<dbReference type="RefSeq" id="WP_210158206.1">
    <property type="nucleotide sequence ID" value="NZ_JAFCNB010000015.1"/>
</dbReference>
<proteinExistence type="predicted"/>
<evidence type="ECO:0000256" key="4">
    <source>
        <dbReference type="ARBA" id="ARBA00022553"/>
    </source>
</evidence>
<dbReference type="PROSITE" id="PS50075">
    <property type="entry name" value="CARRIER"/>
    <property type="match status" value="3"/>
</dbReference>
<dbReference type="InterPro" id="IPR014031">
    <property type="entry name" value="Ketoacyl_synth_C"/>
</dbReference>
<dbReference type="InterPro" id="IPR036736">
    <property type="entry name" value="ACP-like_sf"/>
</dbReference>
<evidence type="ECO:0000256" key="5">
    <source>
        <dbReference type="ARBA" id="ARBA00022679"/>
    </source>
</evidence>
<reference evidence="13" key="1">
    <citation type="submission" date="2021-02" db="EMBL/GenBank/DDBJ databases">
        <title>Draft genome sequence of Microbispora sp. RL4-1S isolated from rice leaves in Thailand.</title>
        <authorList>
            <person name="Muangham S."/>
            <person name="Duangmal K."/>
        </authorList>
    </citation>
    <scope>NUCLEOTIDE SEQUENCE</scope>
    <source>
        <strain evidence="13">RL4-1S</strain>
    </source>
</reference>
<feature type="domain" description="PKS/mFAS DH" evidence="12">
    <location>
        <begin position="4068"/>
        <end position="4342"/>
    </location>
</feature>
<dbReference type="PANTHER" id="PTHR43775:SF51">
    <property type="entry name" value="INACTIVE PHENOLPHTHIOCEROL SYNTHESIS POLYKETIDE SYNTHASE TYPE I PKS1-RELATED"/>
    <property type="match status" value="1"/>
</dbReference>
<evidence type="ECO:0000256" key="8">
    <source>
        <dbReference type="ARBA" id="ARBA00023315"/>
    </source>
</evidence>
<dbReference type="SMART" id="SM01294">
    <property type="entry name" value="PKS_PP_betabranch"/>
    <property type="match status" value="3"/>
</dbReference>
<feature type="domain" description="Ketosynthase family 3 (KS3)" evidence="11">
    <location>
        <begin position="1525"/>
        <end position="1950"/>
    </location>
</feature>
<evidence type="ECO:0000259" key="10">
    <source>
        <dbReference type="PROSITE" id="PS50075"/>
    </source>
</evidence>
<dbReference type="InterPro" id="IPR020807">
    <property type="entry name" value="PKS_DH"/>
</dbReference>
<dbReference type="PROSITE" id="PS00012">
    <property type="entry name" value="PHOSPHOPANTETHEINE"/>
    <property type="match status" value="3"/>
</dbReference>
<dbReference type="Proteomes" id="UP000674234">
    <property type="component" value="Unassembled WGS sequence"/>
</dbReference>
<feature type="domain" description="PKS/mFAS DH" evidence="12">
    <location>
        <begin position="2405"/>
        <end position="2684"/>
    </location>
</feature>
<dbReference type="SMART" id="SM00823">
    <property type="entry name" value="PKS_PP"/>
    <property type="match status" value="3"/>
</dbReference>
<keyword evidence="6" id="KW-0045">Antibiotic biosynthesis</keyword>
<dbReference type="FunFam" id="1.10.1200.10:FF:000007">
    <property type="entry name" value="Probable polyketide synthase pks17"/>
    <property type="match status" value="3"/>
</dbReference>
<feature type="region of interest" description="C-terminal hotdog fold" evidence="9">
    <location>
        <begin position="2552"/>
        <end position="2684"/>
    </location>
</feature>
<dbReference type="Gene3D" id="3.30.70.3290">
    <property type="match status" value="3"/>
</dbReference>
<dbReference type="Pfam" id="PF21089">
    <property type="entry name" value="PKS_DH_N"/>
    <property type="match status" value="2"/>
</dbReference>
<dbReference type="Pfam" id="PF08659">
    <property type="entry name" value="KR"/>
    <property type="match status" value="3"/>
</dbReference>
<dbReference type="SUPFAM" id="SSF51735">
    <property type="entry name" value="NAD(P)-binding Rossmann-fold domains"/>
    <property type="match status" value="6"/>
</dbReference>
<feature type="domain" description="Ketosynthase family 3 (KS3)" evidence="11">
    <location>
        <begin position="33"/>
        <end position="452"/>
    </location>
</feature>
<dbReference type="FunFam" id="3.40.47.10:FF:000019">
    <property type="entry name" value="Polyketide synthase type I"/>
    <property type="match status" value="3"/>
</dbReference>
<dbReference type="InterPro" id="IPR001227">
    <property type="entry name" value="Ac_transferase_dom_sf"/>
</dbReference>
<evidence type="ECO:0000259" key="12">
    <source>
        <dbReference type="PROSITE" id="PS52019"/>
    </source>
</evidence>
<dbReference type="Gene3D" id="1.10.1200.10">
    <property type="entry name" value="ACP-like"/>
    <property type="match status" value="3"/>
</dbReference>
<dbReference type="Gene3D" id="3.40.50.720">
    <property type="entry name" value="NAD(P)-binding Rossmann-like Domain"/>
    <property type="match status" value="3"/>
</dbReference>
<evidence type="ECO:0000259" key="11">
    <source>
        <dbReference type="PROSITE" id="PS52004"/>
    </source>
</evidence>
<dbReference type="InterPro" id="IPR020841">
    <property type="entry name" value="PKS_Beta-ketoAc_synthase_dom"/>
</dbReference>
<dbReference type="PROSITE" id="PS52019">
    <property type="entry name" value="PKS_MFAS_DH"/>
    <property type="match status" value="2"/>
</dbReference>
<dbReference type="SMART" id="SM00826">
    <property type="entry name" value="PKS_DH"/>
    <property type="match status" value="2"/>
</dbReference>
<dbReference type="InterPro" id="IPR014043">
    <property type="entry name" value="Acyl_transferase_dom"/>
</dbReference>
<dbReference type="InterPro" id="IPR015083">
    <property type="entry name" value="NorB/c/GfsB-D-like_docking"/>
</dbReference>
<feature type="region of interest" description="N-terminal hotdog fold" evidence="9">
    <location>
        <begin position="2405"/>
        <end position="2542"/>
    </location>
</feature>
<organism evidence="13 14">
    <name type="scientific">Microbispora oryzae</name>
    <dbReference type="NCBI Taxonomy" id="2806554"/>
    <lineage>
        <taxon>Bacteria</taxon>
        <taxon>Bacillati</taxon>
        <taxon>Actinomycetota</taxon>
        <taxon>Actinomycetes</taxon>
        <taxon>Streptosporangiales</taxon>
        <taxon>Streptosporangiaceae</taxon>
        <taxon>Microbispora</taxon>
    </lineage>
</organism>
<accession>A0A940WJS0</accession>
<feature type="region of interest" description="N-terminal hotdog fold" evidence="9">
    <location>
        <begin position="4068"/>
        <end position="4190"/>
    </location>
</feature>
<dbReference type="InterPro" id="IPR036291">
    <property type="entry name" value="NAD(P)-bd_dom_sf"/>
</dbReference>
<dbReference type="PROSITE" id="PS00606">
    <property type="entry name" value="KS3_1"/>
    <property type="match status" value="3"/>
</dbReference>
<dbReference type="PROSITE" id="PS52004">
    <property type="entry name" value="KS3_2"/>
    <property type="match status" value="3"/>
</dbReference>
<dbReference type="InterPro" id="IPR016035">
    <property type="entry name" value="Acyl_Trfase/lysoPLipase"/>
</dbReference>
<dbReference type="Gene3D" id="3.10.129.110">
    <property type="entry name" value="Polyketide synthase dehydratase"/>
    <property type="match status" value="2"/>
</dbReference>
<dbReference type="InterPro" id="IPR016036">
    <property type="entry name" value="Malonyl_transacylase_ACP-bd"/>
</dbReference>
<evidence type="ECO:0000256" key="1">
    <source>
        <dbReference type="ARBA" id="ARBA00001957"/>
    </source>
</evidence>
<dbReference type="Pfam" id="PF16197">
    <property type="entry name" value="KAsynt_C_assoc"/>
    <property type="match status" value="2"/>
</dbReference>